<feature type="repeat" description="WD" evidence="6">
    <location>
        <begin position="746"/>
        <end position="778"/>
    </location>
</feature>
<comment type="subcellular location">
    <subcellularLocation>
        <location evidence="1">Nucleus</location>
        <location evidence="1">Nucleolus</location>
    </subcellularLocation>
</comment>
<keyword evidence="2 6" id="KW-0853">WD repeat</keyword>
<dbReference type="InterPro" id="IPR001680">
    <property type="entry name" value="WD40_rpt"/>
</dbReference>
<evidence type="ECO:0000256" key="5">
    <source>
        <dbReference type="ARBA" id="ARBA00038229"/>
    </source>
</evidence>
<dbReference type="FunFam" id="2.130.10.10:FF:000178">
    <property type="entry name" value="WD repeat domain 3"/>
    <property type="match status" value="1"/>
</dbReference>
<evidence type="ECO:0000256" key="3">
    <source>
        <dbReference type="ARBA" id="ARBA00022737"/>
    </source>
</evidence>
<feature type="repeat" description="WD" evidence="6">
    <location>
        <begin position="57"/>
        <end position="107"/>
    </location>
</feature>
<dbReference type="SUPFAM" id="SSF69322">
    <property type="entry name" value="Tricorn protease domain 2"/>
    <property type="match status" value="1"/>
</dbReference>
<evidence type="ECO:0000313" key="10">
    <source>
        <dbReference type="Proteomes" id="UP000245771"/>
    </source>
</evidence>
<dbReference type="PRINTS" id="PR00320">
    <property type="entry name" value="GPROTEINBRPT"/>
</dbReference>
<dbReference type="InterPro" id="IPR015943">
    <property type="entry name" value="WD40/YVTN_repeat-like_dom_sf"/>
</dbReference>
<dbReference type="SMART" id="SM00320">
    <property type="entry name" value="WD40"/>
    <property type="match status" value="10"/>
</dbReference>
<gene>
    <name evidence="9" type="ORF">FA14DRAFT_168211</name>
</gene>
<dbReference type="InterPro" id="IPR011047">
    <property type="entry name" value="Quinoprotein_ADH-like_sf"/>
</dbReference>
<dbReference type="GO" id="GO:0034388">
    <property type="term" value="C:Pwp2p-containing subcomplex of 90S preribosome"/>
    <property type="evidence" value="ECO:0007669"/>
    <property type="project" value="TreeGrafter"/>
</dbReference>
<feature type="domain" description="Small-subunit processome Utp12" evidence="8">
    <location>
        <begin position="901"/>
        <end position="1002"/>
    </location>
</feature>
<dbReference type="GeneID" id="37021913"/>
<dbReference type="GO" id="GO:0032040">
    <property type="term" value="C:small-subunit processome"/>
    <property type="evidence" value="ECO:0007669"/>
    <property type="project" value="TreeGrafter"/>
</dbReference>
<feature type="region of interest" description="Disordered" evidence="7">
    <location>
        <begin position="789"/>
        <end position="839"/>
    </location>
</feature>
<feature type="region of interest" description="Disordered" evidence="7">
    <location>
        <begin position="335"/>
        <end position="366"/>
    </location>
</feature>
<feature type="compositionally biased region" description="Basic residues" evidence="7">
    <location>
        <begin position="336"/>
        <end position="345"/>
    </location>
</feature>
<dbReference type="GO" id="GO:0030515">
    <property type="term" value="F:snoRNA binding"/>
    <property type="evidence" value="ECO:0007669"/>
    <property type="project" value="TreeGrafter"/>
</dbReference>
<evidence type="ECO:0000313" key="9">
    <source>
        <dbReference type="EMBL" id="PWN33520.1"/>
    </source>
</evidence>
<dbReference type="Gene3D" id="2.130.10.10">
    <property type="entry name" value="YVTN repeat-like/Quinoprotein amine dehydrogenase"/>
    <property type="match status" value="3"/>
</dbReference>
<reference evidence="9 10" key="1">
    <citation type="journal article" date="2018" name="Mol. Biol. Evol.">
        <title>Broad Genomic Sampling Reveals a Smut Pathogenic Ancestry of the Fungal Clade Ustilaginomycotina.</title>
        <authorList>
            <person name="Kijpornyongpan T."/>
            <person name="Mondo S.J."/>
            <person name="Barry K."/>
            <person name="Sandor L."/>
            <person name="Lee J."/>
            <person name="Lipzen A."/>
            <person name="Pangilinan J."/>
            <person name="LaButti K."/>
            <person name="Hainaut M."/>
            <person name="Henrissat B."/>
            <person name="Grigoriev I.V."/>
            <person name="Spatafora J.W."/>
            <person name="Aime M.C."/>
        </authorList>
    </citation>
    <scope>NUCLEOTIDE SEQUENCE [LARGE SCALE GENOMIC DNA]</scope>
    <source>
        <strain evidence="9 10">MCA 3882</strain>
    </source>
</reference>
<sequence length="1041" mass="114071">MVRSYLRHEPTQAFGLICSPAGRATLASDGKTATVAALEDVLRWDVKTGEQMAMWHETGHSSPVTAIAHSPQSGNQIGGSTSDLYAVGYADGSIRVWDALSSTVRLTLNGHKSAITALQFDQDGLLLVSGSQDTNITLWDIVAENGLFRLKGHRDAITDLSLLRLPVVGEGEDDSKEPSTSSNQLGYKSLLCSTSKDGLLKVWDLALQHCLETVLPGKGELWSLSVLSADQIGAPSGTALILVGNSEGKLKIYEANAAALISASNSSGGKVQELQSSSVKFLADHGQIDLVGGRRVSQIGFKAIPGTQDSRFIGVSASDKSVELFRIRTQDDIRKKMARRRRRAKEKAEKKNGAASKDADEADTVAAEPTWQDRLEAYTIIRPGRGKIKSFAFAEQDQQNASSSASAYRGAIPILLAMANNSLEVFHLPMPKKNKEEGEAPTKEATLVAGLDLAGHRSEVRAIALSSDDSLLATADSAGSLKIWNAASGRMVRTLPCGYALSLAWLPDDQHVLVGCKDGTLKTYDVRSGVQLEDIPAHQGPIWSVAIHPDGQSCLTASGDKDVKFWEFESRSQEEEEEEKSEQEDDDDEEESSPKSSATLGLAHIRTLKMTDDVLCAKFSPDGRLLALALLDSTVKVFYADSLKFFLSLYGHKLPVLSLDISGDSKLCVTVSADKNAKIWGLDYGDCHRSLFAHEESVMAVAFEKGDQGGGLMGGREGVSHRFWTCAKDGKLKYWDGDKFQCVQTMSGHHGDVTGLAVGSKGTVIVSAGLDRSIRVWEKTEEPLFLEEERERELEEMYEGGGQKERDDDDRQYGSLAEGNENQGQPNGEVNEVEGVTRSTKETMLAGERLLEAIELATADLEGLAEYERQKKTTGLSLAPPARNPIINHAFGPGEDVDVHAYVLKVVSKILPAQLDDALLVLPFDGVMRLMIHLNYWASKEWNMTLVARILFFLLRNYHGQIVSNRIMRTTLQSLRRHLRASLQRQKMTIGYNLAGLQFVKSKLIEKRTDDMYMRDGFDLDEETVKQRLEQNVARKRKMVA</sequence>
<keyword evidence="4" id="KW-0539">Nucleus</keyword>
<dbReference type="SUPFAM" id="SSF50998">
    <property type="entry name" value="Quinoprotein alcohol dehydrogenase-like"/>
    <property type="match status" value="1"/>
</dbReference>
<evidence type="ECO:0000256" key="6">
    <source>
        <dbReference type="PROSITE-ProRule" id="PRU00221"/>
    </source>
</evidence>
<dbReference type="InterPro" id="IPR051570">
    <property type="entry name" value="TBC1_cilium_biogenesis"/>
</dbReference>
<evidence type="ECO:0000259" key="8">
    <source>
        <dbReference type="Pfam" id="PF04003"/>
    </source>
</evidence>
<dbReference type="Pfam" id="PF25173">
    <property type="entry name" value="Beta-prop_WDR3_1st"/>
    <property type="match status" value="1"/>
</dbReference>
<dbReference type="PROSITE" id="PS50082">
    <property type="entry name" value="WD_REPEATS_2"/>
    <property type="match status" value="6"/>
</dbReference>
<evidence type="ECO:0000256" key="4">
    <source>
        <dbReference type="ARBA" id="ARBA00023242"/>
    </source>
</evidence>
<keyword evidence="10" id="KW-1185">Reference proteome</keyword>
<proteinExistence type="inferred from homology"/>
<dbReference type="RefSeq" id="XP_025353822.1">
    <property type="nucleotide sequence ID" value="XM_025500132.1"/>
</dbReference>
<dbReference type="PANTHER" id="PTHR19853">
    <property type="entry name" value="WD REPEAT CONTAINING PROTEIN 3 WDR3"/>
    <property type="match status" value="1"/>
</dbReference>
<dbReference type="InterPro" id="IPR019775">
    <property type="entry name" value="WD40_repeat_CS"/>
</dbReference>
<dbReference type="InterPro" id="IPR020472">
    <property type="entry name" value="WD40_PAC1"/>
</dbReference>
<feature type="repeat" description="WD" evidence="6">
    <location>
        <begin position="453"/>
        <end position="494"/>
    </location>
</feature>
<feature type="repeat" description="WD" evidence="6">
    <location>
        <begin position="108"/>
        <end position="141"/>
    </location>
</feature>
<accession>A0A316V7N9</accession>
<feature type="compositionally biased region" description="Acidic residues" evidence="7">
    <location>
        <begin position="574"/>
        <end position="591"/>
    </location>
</feature>
<comment type="similarity">
    <text evidence="5">Belongs to the WD repeat WDR3/UTP12 family.</text>
</comment>
<dbReference type="InterPro" id="IPR007148">
    <property type="entry name" value="SSU_processome_Utp12"/>
</dbReference>
<organism evidence="9 10">
    <name type="scientific">Meira miltonrushii</name>
    <dbReference type="NCBI Taxonomy" id="1280837"/>
    <lineage>
        <taxon>Eukaryota</taxon>
        <taxon>Fungi</taxon>
        <taxon>Dikarya</taxon>
        <taxon>Basidiomycota</taxon>
        <taxon>Ustilaginomycotina</taxon>
        <taxon>Exobasidiomycetes</taxon>
        <taxon>Exobasidiales</taxon>
        <taxon>Brachybasidiaceae</taxon>
        <taxon>Meira</taxon>
    </lineage>
</organism>
<feature type="repeat" description="WD" evidence="6">
    <location>
        <begin position="535"/>
        <end position="576"/>
    </location>
</feature>
<name>A0A316V7N9_9BASI</name>
<dbReference type="Pfam" id="PF25172">
    <property type="entry name" value="Beta-prop_WDR3_2nd"/>
    <property type="match status" value="1"/>
</dbReference>
<evidence type="ECO:0000256" key="1">
    <source>
        <dbReference type="ARBA" id="ARBA00004604"/>
    </source>
</evidence>
<dbReference type="AlphaFoldDB" id="A0A316V7N9"/>
<dbReference type="Pfam" id="PF04003">
    <property type="entry name" value="Utp12"/>
    <property type="match status" value="1"/>
</dbReference>
<dbReference type="CDD" id="cd00200">
    <property type="entry name" value="WD40"/>
    <property type="match status" value="1"/>
</dbReference>
<feature type="compositionally biased region" description="Basic and acidic residues" evidence="7">
    <location>
        <begin position="802"/>
        <end position="812"/>
    </location>
</feature>
<protein>
    <submittedName>
        <fullName evidence="9">WD40 repeat-like protein</fullName>
    </submittedName>
</protein>
<dbReference type="EMBL" id="KZ819604">
    <property type="protein sequence ID" value="PWN33520.1"/>
    <property type="molecule type" value="Genomic_DNA"/>
</dbReference>
<dbReference type="Proteomes" id="UP000245771">
    <property type="component" value="Unassembled WGS sequence"/>
</dbReference>
<feature type="repeat" description="WD" evidence="6">
    <location>
        <begin position="649"/>
        <end position="690"/>
    </location>
</feature>
<dbReference type="PROSITE" id="PS50294">
    <property type="entry name" value="WD_REPEATS_REGION"/>
    <property type="match status" value="5"/>
</dbReference>
<keyword evidence="3" id="KW-0677">Repeat</keyword>
<dbReference type="PROSITE" id="PS00678">
    <property type="entry name" value="WD_REPEATS_1"/>
    <property type="match status" value="2"/>
</dbReference>
<dbReference type="OrthoDB" id="407922at2759"/>
<evidence type="ECO:0000256" key="7">
    <source>
        <dbReference type="SAM" id="MobiDB-lite"/>
    </source>
</evidence>
<dbReference type="InParanoid" id="A0A316V7N9"/>
<dbReference type="STRING" id="1280837.A0A316V7N9"/>
<dbReference type="GO" id="GO:0030490">
    <property type="term" value="P:maturation of SSU-rRNA"/>
    <property type="evidence" value="ECO:0007669"/>
    <property type="project" value="TreeGrafter"/>
</dbReference>
<evidence type="ECO:0000256" key="2">
    <source>
        <dbReference type="ARBA" id="ARBA00022574"/>
    </source>
</evidence>
<feature type="region of interest" description="Disordered" evidence="7">
    <location>
        <begin position="568"/>
        <end position="597"/>
    </location>
</feature>
<dbReference type="FunFam" id="2.130.10.10:FF:000157">
    <property type="entry name" value="WD repeat domain 3"/>
    <property type="match status" value="1"/>
</dbReference>
<dbReference type="FunCoup" id="A0A316V7N9">
    <property type="interactions" value="833"/>
</dbReference>
<dbReference type="PANTHER" id="PTHR19853:SF0">
    <property type="entry name" value="WD REPEAT-CONTAINING PROTEIN 3"/>
    <property type="match status" value="1"/>
</dbReference>